<evidence type="ECO:0000256" key="1">
    <source>
        <dbReference type="ARBA" id="ARBA00009437"/>
    </source>
</evidence>
<dbReference type="RefSeq" id="WP_094010437.1">
    <property type="nucleotide sequence ID" value="NZ_CP128543.1"/>
</dbReference>
<dbReference type="InterPro" id="IPR036390">
    <property type="entry name" value="WH_DNA-bd_sf"/>
</dbReference>
<dbReference type="SUPFAM" id="SSF46785">
    <property type="entry name" value="Winged helix' DNA-binding domain"/>
    <property type="match status" value="1"/>
</dbReference>
<dbReference type="GO" id="GO:0003700">
    <property type="term" value="F:DNA-binding transcription factor activity"/>
    <property type="evidence" value="ECO:0007669"/>
    <property type="project" value="InterPro"/>
</dbReference>
<dbReference type="EMBL" id="FOEQ01000002">
    <property type="protein sequence ID" value="SEQ18124.1"/>
    <property type="molecule type" value="Genomic_DNA"/>
</dbReference>
<sequence length="300" mass="32627">MPRTALHTQLNRVQTFLAVVDFGSFTKAADFLGISKAMASQHVKALEQALGVTLLARSTRAIAPTETGQSFYEDFKVIVSDVEGAFASVLHRHNGLSGKLRISTTGEYGERFILPLIPLFAARYPALSLSYDTDSSLSDLIAERLDLVVRLGALPDSNLRSRQLAEYDIVVVAAPAFLARHAIERPEALTETPWIANSNLQGPTAWTLHSAQAGSASVVGRVAYQSNASHAIRAMACAGLGVAVLPAWLVEQDLADGTLRRVLPDYSLPRQPISVVYPNSNHVPRKTRVFIDFLCEHLGR</sequence>
<gene>
    <name evidence="6" type="ORF">SAMN05216230_102121</name>
</gene>
<feature type="domain" description="HTH lysR-type" evidence="5">
    <location>
        <begin position="8"/>
        <end position="65"/>
    </location>
</feature>
<organism evidence="6 7">
    <name type="scientific">Pseudomonas soli</name>
    <dbReference type="NCBI Taxonomy" id="1306993"/>
    <lineage>
        <taxon>Bacteria</taxon>
        <taxon>Pseudomonadati</taxon>
        <taxon>Pseudomonadota</taxon>
        <taxon>Gammaproteobacteria</taxon>
        <taxon>Pseudomonadales</taxon>
        <taxon>Pseudomonadaceae</taxon>
        <taxon>Pseudomonas</taxon>
    </lineage>
</organism>
<comment type="similarity">
    <text evidence="1">Belongs to the LysR transcriptional regulatory family.</text>
</comment>
<dbReference type="GO" id="GO:0006351">
    <property type="term" value="P:DNA-templated transcription"/>
    <property type="evidence" value="ECO:0007669"/>
    <property type="project" value="TreeGrafter"/>
</dbReference>
<accession>A0A1H9DXE3</accession>
<name>A0A1H9DXE3_9PSED</name>
<dbReference type="Gene3D" id="1.10.10.10">
    <property type="entry name" value="Winged helix-like DNA-binding domain superfamily/Winged helix DNA-binding domain"/>
    <property type="match status" value="1"/>
</dbReference>
<evidence type="ECO:0000313" key="6">
    <source>
        <dbReference type="EMBL" id="SEQ18124.1"/>
    </source>
</evidence>
<evidence type="ECO:0000259" key="5">
    <source>
        <dbReference type="PROSITE" id="PS50931"/>
    </source>
</evidence>
<dbReference type="InterPro" id="IPR036388">
    <property type="entry name" value="WH-like_DNA-bd_sf"/>
</dbReference>
<dbReference type="Pfam" id="PF00126">
    <property type="entry name" value="HTH_1"/>
    <property type="match status" value="1"/>
</dbReference>
<keyword evidence="3 6" id="KW-0238">DNA-binding</keyword>
<evidence type="ECO:0000256" key="4">
    <source>
        <dbReference type="ARBA" id="ARBA00023163"/>
    </source>
</evidence>
<dbReference type="GO" id="GO:0043565">
    <property type="term" value="F:sequence-specific DNA binding"/>
    <property type="evidence" value="ECO:0007669"/>
    <property type="project" value="TreeGrafter"/>
</dbReference>
<dbReference type="PANTHER" id="PTHR30537:SF66">
    <property type="entry name" value="IRON-REGULATED VIRULENCE REGULATORY PROTEIN IRGB"/>
    <property type="match status" value="1"/>
</dbReference>
<proteinExistence type="inferred from homology"/>
<reference evidence="6 7" key="1">
    <citation type="submission" date="2016-10" db="EMBL/GenBank/DDBJ databases">
        <authorList>
            <person name="de Groot N.N."/>
        </authorList>
    </citation>
    <scope>NUCLEOTIDE SEQUENCE [LARGE SCALE GENOMIC DNA]</scope>
    <source>
        <strain evidence="6 7">LMG 27941</strain>
    </source>
</reference>
<dbReference type="InterPro" id="IPR000847">
    <property type="entry name" value="LysR_HTH_N"/>
</dbReference>
<protein>
    <submittedName>
        <fullName evidence="6">DNA-binding transcriptional regulator, LysR family</fullName>
    </submittedName>
</protein>
<evidence type="ECO:0000256" key="2">
    <source>
        <dbReference type="ARBA" id="ARBA00023015"/>
    </source>
</evidence>
<dbReference type="InterPro" id="IPR005119">
    <property type="entry name" value="LysR_subst-bd"/>
</dbReference>
<keyword evidence="4" id="KW-0804">Transcription</keyword>
<dbReference type="Proteomes" id="UP000199221">
    <property type="component" value="Unassembled WGS sequence"/>
</dbReference>
<dbReference type="PROSITE" id="PS50931">
    <property type="entry name" value="HTH_LYSR"/>
    <property type="match status" value="1"/>
</dbReference>
<keyword evidence="2" id="KW-0805">Transcription regulation</keyword>
<evidence type="ECO:0000256" key="3">
    <source>
        <dbReference type="ARBA" id="ARBA00023125"/>
    </source>
</evidence>
<dbReference type="AlphaFoldDB" id="A0A1H9DXE3"/>
<dbReference type="CDD" id="cd08422">
    <property type="entry name" value="PBP2_CrgA_like"/>
    <property type="match status" value="1"/>
</dbReference>
<dbReference type="Gene3D" id="3.40.190.290">
    <property type="match status" value="1"/>
</dbReference>
<dbReference type="FunFam" id="1.10.10.10:FF:000001">
    <property type="entry name" value="LysR family transcriptional regulator"/>
    <property type="match status" value="1"/>
</dbReference>
<dbReference type="GeneID" id="93677246"/>
<evidence type="ECO:0000313" key="7">
    <source>
        <dbReference type="Proteomes" id="UP000199221"/>
    </source>
</evidence>
<dbReference type="SUPFAM" id="SSF53850">
    <property type="entry name" value="Periplasmic binding protein-like II"/>
    <property type="match status" value="1"/>
</dbReference>
<dbReference type="InterPro" id="IPR058163">
    <property type="entry name" value="LysR-type_TF_proteobact-type"/>
</dbReference>
<dbReference type="PANTHER" id="PTHR30537">
    <property type="entry name" value="HTH-TYPE TRANSCRIPTIONAL REGULATOR"/>
    <property type="match status" value="1"/>
</dbReference>
<dbReference type="Pfam" id="PF03466">
    <property type="entry name" value="LysR_substrate"/>
    <property type="match status" value="1"/>
</dbReference>